<dbReference type="GO" id="GO:0005856">
    <property type="term" value="C:cytoskeleton"/>
    <property type="evidence" value="ECO:0007669"/>
    <property type="project" value="UniProtKB-SubCell"/>
</dbReference>
<keyword evidence="17" id="KW-1185">Reference proteome</keyword>
<keyword evidence="6" id="KW-1003">Cell membrane</keyword>
<dbReference type="PANTHER" id="PTHR21142">
    <property type="entry name" value="SARCOGLYCANS"/>
    <property type="match status" value="1"/>
</dbReference>
<evidence type="ECO:0000256" key="5">
    <source>
        <dbReference type="ARBA" id="ARBA00015329"/>
    </source>
</evidence>
<comment type="similarity">
    <text evidence="4">Belongs to the sarcoglycan beta/delta/gamma/zeta family.</text>
</comment>
<evidence type="ECO:0000256" key="2">
    <source>
        <dbReference type="ARBA" id="ARBA00004245"/>
    </source>
</evidence>
<reference evidence="18" key="1">
    <citation type="submission" date="2016-06" db="UniProtKB">
        <authorList>
            <consortium name="WormBaseParasite"/>
        </authorList>
    </citation>
    <scope>IDENTIFICATION</scope>
</reference>
<evidence type="ECO:0000256" key="15">
    <source>
        <dbReference type="ARBA" id="ARBA00026041"/>
    </source>
</evidence>
<keyword evidence="7" id="KW-0963">Cytoplasm</keyword>
<evidence type="ECO:0000256" key="11">
    <source>
        <dbReference type="ARBA" id="ARBA00023136"/>
    </source>
</evidence>
<evidence type="ECO:0000256" key="12">
    <source>
        <dbReference type="ARBA" id="ARBA00023157"/>
    </source>
</evidence>
<dbReference type="OrthoDB" id="5843723at2759"/>
<accession>A0A183J7F3</accession>
<keyword evidence="13" id="KW-0325">Glycoprotein</keyword>
<dbReference type="GO" id="GO:0016012">
    <property type="term" value="C:sarcoglycan complex"/>
    <property type="evidence" value="ECO:0007669"/>
    <property type="project" value="InterPro"/>
</dbReference>
<dbReference type="GO" id="GO:0007517">
    <property type="term" value="P:muscle organ development"/>
    <property type="evidence" value="ECO:0007669"/>
    <property type="project" value="InterPro"/>
</dbReference>
<sequence>MPSMTLGHGNLRLDGVENFVIVSKTSHRRIFDSSFPNIHLRKNITQVACRVLKTNKVRSPVDKNLSIIVENLSFRGNERVEFRARAIKQGIFNITADKIFVGDARRMPISESPAFSANVLGKRLCACVNTGRLFTVPGNKLCTIQQSLCS</sequence>
<dbReference type="PANTHER" id="PTHR21142:SF2">
    <property type="entry name" value="BETA-SARCOGLYCAN"/>
    <property type="match status" value="1"/>
</dbReference>
<dbReference type="WBParaSite" id="SBAD_0001219401-mRNA-1">
    <property type="protein sequence ID" value="SBAD_0001219401-mRNA-1"/>
    <property type="gene ID" value="SBAD_0001219401"/>
</dbReference>
<reference evidence="16 17" key="2">
    <citation type="submission" date="2018-11" db="EMBL/GenBank/DDBJ databases">
        <authorList>
            <consortium name="Pathogen Informatics"/>
        </authorList>
    </citation>
    <scope>NUCLEOTIDE SEQUENCE [LARGE SCALE GENOMIC DNA]</scope>
</reference>
<dbReference type="InterPro" id="IPR027659">
    <property type="entry name" value="Sgcb"/>
</dbReference>
<keyword evidence="8" id="KW-0812">Transmembrane</keyword>
<evidence type="ECO:0000313" key="18">
    <source>
        <dbReference type="WBParaSite" id="SBAD_0001219401-mRNA-1"/>
    </source>
</evidence>
<evidence type="ECO:0000256" key="6">
    <source>
        <dbReference type="ARBA" id="ARBA00022475"/>
    </source>
</evidence>
<evidence type="ECO:0000256" key="4">
    <source>
        <dbReference type="ARBA" id="ARBA00007574"/>
    </source>
</evidence>
<evidence type="ECO:0000256" key="8">
    <source>
        <dbReference type="ARBA" id="ARBA00022692"/>
    </source>
</evidence>
<evidence type="ECO:0000256" key="14">
    <source>
        <dbReference type="ARBA" id="ARBA00023212"/>
    </source>
</evidence>
<name>A0A183J7F3_9BILA</name>
<dbReference type="Pfam" id="PF04790">
    <property type="entry name" value="Sarcoglycan_1"/>
    <property type="match status" value="1"/>
</dbReference>
<evidence type="ECO:0000256" key="10">
    <source>
        <dbReference type="ARBA" id="ARBA00022989"/>
    </source>
</evidence>
<evidence type="ECO:0000256" key="1">
    <source>
        <dbReference type="ARBA" id="ARBA00002860"/>
    </source>
</evidence>
<evidence type="ECO:0000256" key="13">
    <source>
        <dbReference type="ARBA" id="ARBA00023180"/>
    </source>
</evidence>
<comment type="subunit">
    <text evidence="15">Cross-link to form 2 major subcomplexes: one consisting of SGCB, SGCD and SGCG and the other consisting of SGCB and SGCD. The association between SGCB and SGCG is particularly strong while SGCA is loosely associated with the other sarcoglycans.</text>
</comment>
<evidence type="ECO:0000256" key="7">
    <source>
        <dbReference type="ARBA" id="ARBA00022490"/>
    </source>
</evidence>
<dbReference type="AlphaFoldDB" id="A0A183J7F3"/>
<evidence type="ECO:0000256" key="3">
    <source>
        <dbReference type="ARBA" id="ARBA00004274"/>
    </source>
</evidence>
<dbReference type="Proteomes" id="UP000270296">
    <property type="component" value="Unassembled WGS sequence"/>
</dbReference>
<evidence type="ECO:0000313" key="16">
    <source>
        <dbReference type="EMBL" id="VDP43067.1"/>
    </source>
</evidence>
<comment type="function">
    <text evidence="1">Component of the sarcoglycan complex, a subcomplex of the dystrophin-glycoprotein complex which forms a link between the F-actin cytoskeleton and the extracellular matrix.</text>
</comment>
<proteinExistence type="inferred from homology"/>
<keyword evidence="11" id="KW-0472">Membrane</keyword>
<keyword evidence="9" id="KW-0735">Signal-anchor</keyword>
<dbReference type="GO" id="GO:0042383">
    <property type="term" value="C:sarcolemma"/>
    <property type="evidence" value="ECO:0007669"/>
    <property type="project" value="UniProtKB-SubCell"/>
</dbReference>
<keyword evidence="14" id="KW-0206">Cytoskeleton</keyword>
<dbReference type="EMBL" id="UZAM01016406">
    <property type="protein sequence ID" value="VDP43067.1"/>
    <property type="molecule type" value="Genomic_DNA"/>
</dbReference>
<dbReference type="InterPro" id="IPR006875">
    <property type="entry name" value="Sarcoglycan"/>
</dbReference>
<comment type="subcellular location">
    <subcellularLocation>
        <location evidence="3">Cell membrane</location>
        <location evidence="3">Sarcolemma</location>
        <topology evidence="3">Single-pass type II membrane protein</topology>
    </subcellularLocation>
    <subcellularLocation>
        <location evidence="2">Cytoplasm</location>
        <location evidence="2">Cytoskeleton</location>
    </subcellularLocation>
</comment>
<keyword evidence="12" id="KW-1015">Disulfide bond</keyword>
<organism evidence="18">
    <name type="scientific">Soboliphyme baturini</name>
    <dbReference type="NCBI Taxonomy" id="241478"/>
    <lineage>
        <taxon>Eukaryota</taxon>
        <taxon>Metazoa</taxon>
        <taxon>Ecdysozoa</taxon>
        <taxon>Nematoda</taxon>
        <taxon>Enoplea</taxon>
        <taxon>Dorylaimia</taxon>
        <taxon>Dioctophymatida</taxon>
        <taxon>Dioctophymatoidea</taxon>
        <taxon>Soboliphymatidae</taxon>
        <taxon>Soboliphyme</taxon>
    </lineage>
</organism>
<evidence type="ECO:0000313" key="17">
    <source>
        <dbReference type="Proteomes" id="UP000270296"/>
    </source>
</evidence>
<evidence type="ECO:0000256" key="9">
    <source>
        <dbReference type="ARBA" id="ARBA00022968"/>
    </source>
</evidence>
<protein>
    <recommendedName>
        <fullName evidence="5">Beta-sarcoglycan</fullName>
    </recommendedName>
</protein>
<keyword evidence="10" id="KW-1133">Transmembrane helix</keyword>
<gene>
    <name evidence="16" type="ORF">SBAD_LOCUS11800</name>
</gene>